<evidence type="ECO:0000313" key="3">
    <source>
        <dbReference type="Proteomes" id="UP001497623"/>
    </source>
</evidence>
<accession>A0AAV2QL71</accession>
<keyword evidence="3" id="KW-1185">Reference proteome</keyword>
<proteinExistence type="predicted"/>
<evidence type="ECO:0000256" key="1">
    <source>
        <dbReference type="SAM" id="MobiDB-lite"/>
    </source>
</evidence>
<dbReference type="AlphaFoldDB" id="A0AAV2QL71"/>
<feature type="compositionally biased region" description="Low complexity" evidence="1">
    <location>
        <begin position="79"/>
        <end position="97"/>
    </location>
</feature>
<name>A0AAV2QL71_MEGNR</name>
<organism evidence="2 3">
    <name type="scientific">Meganyctiphanes norvegica</name>
    <name type="common">Northern krill</name>
    <name type="synonym">Thysanopoda norvegica</name>
    <dbReference type="NCBI Taxonomy" id="48144"/>
    <lineage>
        <taxon>Eukaryota</taxon>
        <taxon>Metazoa</taxon>
        <taxon>Ecdysozoa</taxon>
        <taxon>Arthropoda</taxon>
        <taxon>Crustacea</taxon>
        <taxon>Multicrustacea</taxon>
        <taxon>Malacostraca</taxon>
        <taxon>Eumalacostraca</taxon>
        <taxon>Eucarida</taxon>
        <taxon>Euphausiacea</taxon>
        <taxon>Euphausiidae</taxon>
        <taxon>Meganyctiphanes</taxon>
    </lineage>
</organism>
<dbReference type="EMBL" id="CAXKWB010007574">
    <property type="protein sequence ID" value="CAL4087779.1"/>
    <property type="molecule type" value="Genomic_DNA"/>
</dbReference>
<dbReference type="Proteomes" id="UP001497623">
    <property type="component" value="Unassembled WGS sequence"/>
</dbReference>
<feature type="region of interest" description="Disordered" evidence="1">
    <location>
        <begin position="59"/>
        <end position="132"/>
    </location>
</feature>
<evidence type="ECO:0000313" key="2">
    <source>
        <dbReference type="EMBL" id="CAL4087779.1"/>
    </source>
</evidence>
<feature type="compositionally biased region" description="Polar residues" evidence="1">
    <location>
        <begin position="123"/>
        <end position="132"/>
    </location>
</feature>
<sequence length="148" mass="16260">MRQLGLNMSDDTVALCLLEACDLSNEAQRHVIAAMPGGTEDMTYISMQETLHKIYSTIPKDTTQSDVQSGSQGENGEVNYYSGGRRYYRGTGRNSYSMRRSKRGFRNFSASPSRNGPYVRSTGAATSSYRKTNPVGSDGKISICTVCE</sequence>
<protein>
    <submittedName>
        <fullName evidence="2">Uncharacterized protein</fullName>
    </submittedName>
</protein>
<feature type="compositionally biased region" description="Polar residues" evidence="1">
    <location>
        <begin position="59"/>
        <end position="74"/>
    </location>
</feature>
<reference evidence="2 3" key="1">
    <citation type="submission" date="2024-05" db="EMBL/GenBank/DDBJ databases">
        <authorList>
            <person name="Wallberg A."/>
        </authorList>
    </citation>
    <scope>NUCLEOTIDE SEQUENCE [LARGE SCALE GENOMIC DNA]</scope>
</reference>
<gene>
    <name evidence="2" type="ORF">MNOR_LOCUS13304</name>
</gene>
<comment type="caution">
    <text evidence="2">The sequence shown here is derived from an EMBL/GenBank/DDBJ whole genome shotgun (WGS) entry which is preliminary data.</text>
</comment>